<name>A0A0N7M8T9_9RHOB</name>
<evidence type="ECO:0000259" key="1">
    <source>
        <dbReference type="Pfam" id="PF16261"/>
    </source>
</evidence>
<dbReference type="Proteomes" id="UP000051870">
    <property type="component" value="Unassembled WGS sequence"/>
</dbReference>
<proteinExistence type="predicted"/>
<dbReference type="EMBL" id="CYTW01000001">
    <property type="protein sequence ID" value="CUJ90844.1"/>
    <property type="molecule type" value="Genomic_DNA"/>
</dbReference>
<reference evidence="3" key="1">
    <citation type="submission" date="2015-09" db="EMBL/GenBank/DDBJ databases">
        <authorList>
            <person name="Rodrigo-Torres Lidia"/>
            <person name="Arahal R.David."/>
        </authorList>
    </citation>
    <scope>NUCLEOTIDE SEQUENCE [LARGE SCALE GENOMIC DNA]</scope>
    <source>
        <strain evidence="3">CECT 7735</strain>
    </source>
</reference>
<dbReference type="AlphaFoldDB" id="A0A0N7M8T9"/>
<feature type="domain" description="Conserved hypothetical protein CHP03032" evidence="1">
    <location>
        <begin position="28"/>
        <end position="356"/>
    </location>
</feature>
<dbReference type="InterPro" id="IPR017481">
    <property type="entry name" value="CHP03032"/>
</dbReference>
<dbReference type="SUPFAM" id="SSF63825">
    <property type="entry name" value="YWTD domain"/>
    <property type="match status" value="1"/>
</dbReference>
<organism evidence="2 3">
    <name type="scientific">Shimia thalassica</name>
    <dbReference type="NCBI Taxonomy" id="1715693"/>
    <lineage>
        <taxon>Bacteria</taxon>
        <taxon>Pseudomonadati</taxon>
        <taxon>Pseudomonadota</taxon>
        <taxon>Alphaproteobacteria</taxon>
        <taxon>Rhodobacterales</taxon>
        <taxon>Roseobacteraceae</taxon>
    </lineage>
</organism>
<keyword evidence="3" id="KW-1185">Reference proteome</keyword>
<sequence length="371" mass="41023">MITNRPNPSSSTTLKGGEKSQLLLASQGFVDWLETNNCSVALTTYQAGRLFLIGRKPDGALRAHERLIEQCQGLWTDGQTLWTSGQHSFWRFENDVKFSETSQTGVDKRFVPREGRVTGQIDIHDIGVGDTNQFSDDADTEATGPIFVCTAYNCLATTSEKASFRPLWRPPFISQMIREDRCHLNGLAMDGSRAAFVSAVSRSDVADGWRERRRDGGVVLDVASGEAVATGLSMPHSPRLYDGKLWVLNSGRGELCTIDPDTGDITPVAFCPGYARGLAFVGRYAVVGLSRPRKNQTFEGLQLDDLLKQKDTAPRSGLLVIDIDTGRTVEWLRFEHTIDELYDVAILHETRQPEAIGFHGDAIKATVRVEM</sequence>
<dbReference type="NCBIfam" id="TIGR03032">
    <property type="entry name" value="TIGR03032 family protein"/>
    <property type="match status" value="1"/>
</dbReference>
<evidence type="ECO:0000313" key="2">
    <source>
        <dbReference type="EMBL" id="CUJ90844.1"/>
    </source>
</evidence>
<evidence type="ECO:0000313" key="3">
    <source>
        <dbReference type="Proteomes" id="UP000051870"/>
    </source>
</evidence>
<dbReference type="Pfam" id="PF16261">
    <property type="entry name" value="DUF4915"/>
    <property type="match status" value="1"/>
</dbReference>
<accession>A0A0N7M8T9</accession>
<dbReference type="STRING" id="1715693.PH7735_01299"/>
<protein>
    <recommendedName>
        <fullName evidence="1">Conserved hypothetical protein CHP03032 domain-containing protein</fullName>
    </recommendedName>
</protein>
<dbReference type="RefSeq" id="WP_082645145.1">
    <property type="nucleotide sequence ID" value="NZ_CYTW01000001.1"/>
</dbReference>
<gene>
    <name evidence="2" type="ORF">PH7735_01299</name>
</gene>
<dbReference type="GeneID" id="83880357"/>